<dbReference type="Gene3D" id="3.40.50.300">
    <property type="entry name" value="P-loop containing nucleotide triphosphate hydrolases"/>
    <property type="match status" value="1"/>
</dbReference>
<proteinExistence type="inferred from homology"/>
<comment type="catalytic activity">
    <reaction evidence="8 9">
        <text>D-gluconate + ATP = 6-phospho-D-gluconate + ADP + H(+)</text>
        <dbReference type="Rhea" id="RHEA:19433"/>
        <dbReference type="ChEBI" id="CHEBI:15378"/>
        <dbReference type="ChEBI" id="CHEBI:18391"/>
        <dbReference type="ChEBI" id="CHEBI:30616"/>
        <dbReference type="ChEBI" id="CHEBI:58759"/>
        <dbReference type="ChEBI" id="CHEBI:456216"/>
        <dbReference type="EC" id="2.7.1.12"/>
    </reaction>
</comment>
<name>A0ABN6RAT3_9DEIO</name>
<dbReference type="EMBL" id="AP026560">
    <property type="protein sequence ID" value="BDP40467.1"/>
    <property type="molecule type" value="Genomic_DNA"/>
</dbReference>
<dbReference type="NCBIfam" id="TIGR01313">
    <property type="entry name" value="therm_gnt_kin"/>
    <property type="match status" value="1"/>
</dbReference>
<evidence type="ECO:0000256" key="4">
    <source>
        <dbReference type="ARBA" id="ARBA00022679"/>
    </source>
</evidence>
<evidence type="ECO:0000256" key="8">
    <source>
        <dbReference type="ARBA" id="ARBA00048090"/>
    </source>
</evidence>
<accession>A0ABN6RAT3</accession>
<comment type="similarity">
    <text evidence="2 9">Belongs to the gluconokinase GntK/GntV family.</text>
</comment>
<keyword evidence="7 9" id="KW-0067">ATP-binding</keyword>
<dbReference type="InterPro" id="IPR031322">
    <property type="entry name" value="Shikimate/glucono_kinase"/>
</dbReference>
<evidence type="ECO:0000313" key="10">
    <source>
        <dbReference type="EMBL" id="BDP40467.1"/>
    </source>
</evidence>
<protein>
    <recommendedName>
        <fullName evidence="3 9">Gluconokinase</fullName>
        <ecNumber evidence="3 9">2.7.1.12</ecNumber>
    </recommendedName>
</protein>
<dbReference type="SUPFAM" id="SSF52540">
    <property type="entry name" value="P-loop containing nucleoside triphosphate hydrolases"/>
    <property type="match status" value="1"/>
</dbReference>
<dbReference type="Pfam" id="PF01202">
    <property type="entry name" value="SKI"/>
    <property type="match status" value="1"/>
</dbReference>
<evidence type="ECO:0000256" key="6">
    <source>
        <dbReference type="ARBA" id="ARBA00022777"/>
    </source>
</evidence>
<evidence type="ECO:0000313" key="11">
    <source>
        <dbReference type="Proteomes" id="UP001064971"/>
    </source>
</evidence>
<dbReference type="CDD" id="cd02021">
    <property type="entry name" value="GntK"/>
    <property type="match status" value="1"/>
</dbReference>
<dbReference type="PANTHER" id="PTHR43442">
    <property type="entry name" value="GLUCONOKINASE-RELATED"/>
    <property type="match status" value="1"/>
</dbReference>
<reference evidence="10" key="1">
    <citation type="submission" date="2022-07" db="EMBL/GenBank/DDBJ databases">
        <title>Complete Genome Sequence of the Radioresistant Bacterium Deinococcus aetherius ST0316, Isolated from the Air Dust collected in Lower Stratosphere above Japan.</title>
        <authorList>
            <person name="Satoh K."/>
            <person name="Hagiwara K."/>
            <person name="Katsumata K."/>
            <person name="Kubo A."/>
            <person name="Yokobori S."/>
            <person name="Yamagishi A."/>
            <person name="Oono Y."/>
            <person name="Narumi I."/>
        </authorList>
    </citation>
    <scope>NUCLEOTIDE SEQUENCE</scope>
    <source>
        <strain evidence="10">ST0316</strain>
    </source>
</reference>
<evidence type="ECO:0000256" key="7">
    <source>
        <dbReference type="ARBA" id="ARBA00022840"/>
    </source>
</evidence>
<keyword evidence="5 9" id="KW-0547">Nucleotide-binding</keyword>
<evidence type="ECO:0000256" key="2">
    <source>
        <dbReference type="ARBA" id="ARBA00008420"/>
    </source>
</evidence>
<dbReference type="Proteomes" id="UP001064971">
    <property type="component" value="Chromosome"/>
</dbReference>
<dbReference type="InterPro" id="IPR006001">
    <property type="entry name" value="Therm_gnt_kin"/>
</dbReference>
<dbReference type="InterPro" id="IPR027417">
    <property type="entry name" value="P-loop_NTPase"/>
</dbReference>
<evidence type="ECO:0000256" key="5">
    <source>
        <dbReference type="ARBA" id="ARBA00022741"/>
    </source>
</evidence>
<organism evidence="10 11">
    <name type="scientific">Deinococcus aetherius</name>
    <dbReference type="NCBI Taxonomy" id="200252"/>
    <lineage>
        <taxon>Bacteria</taxon>
        <taxon>Thermotogati</taxon>
        <taxon>Deinococcota</taxon>
        <taxon>Deinococci</taxon>
        <taxon>Deinococcales</taxon>
        <taxon>Deinococcaceae</taxon>
        <taxon>Deinococcus</taxon>
    </lineage>
</organism>
<keyword evidence="11" id="KW-1185">Reference proteome</keyword>
<evidence type="ECO:0000256" key="1">
    <source>
        <dbReference type="ARBA" id="ARBA00004761"/>
    </source>
</evidence>
<dbReference type="PANTHER" id="PTHR43442:SF3">
    <property type="entry name" value="GLUCONOKINASE-RELATED"/>
    <property type="match status" value="1"/>
</dbReference>
<dbReference type="EC" id="2.7.1.12" evidence="3 9"/>
<gene>
    <name evidence="10" type="ORF">DAETH_04360</name>
</gene>
<keyword evidence="4 9" id="KW-0808">Transferase</keyword>
<evidence type="ECO:0000256" key="3">
    <source>
        <dbReference type="ARBA" id="ARBA00012054"/>
    </source>
</evidence>
<comment type="pathway">
    <text evidence="1">Carbohydrate acid metabolism.</text>
</comment>
<sequence>MRQTVAMRVVVMGVSGSGKTTVGREVAARAGWPFLDGDDFHTPQARARMARGEGLTDADRAPWLARLRSRLEALPDVVLACSALRRAYRDALRGPGVTFLFLNVPRDLLQARLAVRTGHYAGPGLLPSQLATLEAPAPEERDVVILDVMADDTPARLAKRALSALGVAHA</sequence>
<keyword evidence="6 9" id="KW-0418">Kinase</keyword>
<evidence type="ECO:0000256" key="9">
    <source>
        <dbReference type="RuleBase" id="RU363066"/>
    </source>
</evidence>